<gene>
    <name evidence="1" type="ORF">L2E82_28297</name>
</gene>
<reference evidence="2" key="1">
    <citation type="journal article" date="2022" name="Mol. Ecol. Resour.">
        <title>The genomes of chicory, endive, great burdock and yacon provide insights into Asteraceae palaeo-polyploidization history and plant inulin production.</title>
        <authorList>
            <person name="Fan W."/>
            <person name="Wang S."/>
            <person name="Wang H."/>
            <person name="Wang A."/>
            <person name="Jiang F."/>
            <person name="Liu H."/>
            <person name="Zhao H."/>
            <person name="Xu D."/>
            <person name="Zhang Y."/>
        </authorList>
    </citation>
    <scope>NUCLEOTIDE SEQUENCE [LARGE SCALE GENOMIC DNA]</scope>
    <source>
        <strain evidence="2">cv. Punajuju</strain>
    </source>
</reference>
<dbReference type="Proteomes" id="UP001055811">
    <property type="component" value="Linkage Group LG05"/>
</dbReference>
<proteinExistence type="predicted"/>
<dbReference type="EMBL" id="CM042013">
    <property type="protein sequence ID" value="KAI3738274.1"/>
    <property type="molecule type" value="Genomic_DNA"/>
</dbReference>
<evidence type="ECO:0000313" key="1">
    <source>
        <dbReference type="EMBL" id="KAI3738274.1"/>
    </source>
</evidence>
<sequence length="66" mass="8132">MWLNNLKRKILSSCVWFLILSLPHDLSYYYYVQVLNHQPCNTLYHAFDYKPLPESRYPYDILNTYR</sequence>
<keyword evidence="2" id="KW-1185">Reference proteome</keyword>
<organism evidence="1 2">
    <name type="scientific">Cichorium intybus</name>
    <name type="common">Chicory</name>
    <dbReference type="NCBI Taxonomy" id="13427"/>
    <lineage>
        <taxon>Eukaryota</taxon>
        <taxon>Viridiplantae</taxon>
        <taxon>Streptophyta</taxon>
        <taxon>Embryophyta</taxon>
        <taxon>Tracheophyta</taxon>
        <taxon>Spermatophyta</taxon>
        <taxon>Magnoliopsida</taxon>
        <taxon>eudicotyledons</taxon>
        <taxon>Gunneridae</taxon>
        <taxon>Pentapetalae</taxon>
        <taxon>asterids</taxon>
        <taxon>campanulids</taxon>
        <taxon>Asterales</taxon>
        <taxon>Asteraceae</taxon>
        <taxon>Cichorioideae</taxon>
        <taxon>Cichorieae</taxon>
        <taxon>Cichoriinae</taxon>
        <taxon>Cichorium</taxon>
    </lineage>
</organism>
<accession>A0ACB9CVF3</accession>
<name>A0ACB9CVF3_CICIN</name>
<evidence type="ECO:0000313" key="2">
    <source>
        <dbReference type="Proteomes" id="UP001055811"/>
    </source>
</evidence>
<protein>
    <submittedName>
        <fullName evidence="1">Uncharacterized protein</fullName>
    </submittedName>
</protein>
<comment type="caution">
    <text evidence="1">The sequence shown here is derived from an EMBL/GenBank/DDBJ whole genome shotgun (WGS) entry which is preliminary data.</text>
</comment>
<reference evidence="1 2" key="2">
    <citation type="journal article" date="2022" name="Mol. Ecol. Resour.">
        <title>The genomes of chicory, endive, great burdock and yacon provide insights into Asteraceae paleo-polyploidization history and plant inulin production.</title>
        <authorList>
            <person name="Fan W."/>
            <person name="Wang S."/>
            <person name="Wang H."/>
            <person name="Wang A."/>
            <person name="Jiang F."/>
            <person name="Liu H."/>
            <person name="Zhao H."/>
            <person name="Xu D."/>
            <person name="Zhang Y."/>
        </authorList>
    </citation>
    <scope>NUCLEOTIDE SEQUENCE [LARGE SCALE GENOMIC DNA]</scope>
    <source>
        <strain evidence="2">cv. Punajuju</strain>
        <tissue evidence="1">Leaves</tissue>
    </source>
</reference>